<evidence type="ECO:0000259" key="5">
    <source>
        <dbReference type="Pfam" id="PF00266"/>
    </source>
</evidence>
<dbReference type="Gene3D" id="3.90.1150.10">
    <property type="entry name" value="Aspartate Aminotransferase, domain 1"/>
    <property type="match status" value="1"/>
</dbReference>
<keyword evidence="2" id="KW-0663">Pyridoxal phosphate</keyword>
<dbReference type="PANTHER" id="PTHR43586">
    <property type="entry name" value="CYSTEINE DESULFURASE"/>
    <property type="match status" value="1"/>
</dbReference>
<evidence type="ECO:0000256" key="3">
    <source>
        <dbReference type="RuleBase" id="RU004075"/>
    </source>
</evidence>
<comment type="similarity">
    <text evidence="3">Belongs to the class-V pyridoxal-phosphate-dependent aminotransferase family.</text>
</comment>
<evidence type="ECO:0000256" key="1">
    <source>
        <dbReference type="ARBA" id="ARBA00001933"/>
    </source>
</evidence>
<feature type="domain" description="Aminotransferase class V" evidence="5">
    <location>
        <begin position="18"/>
        <end position="383"/>
    </location>
</feature>
<dbReference type="InterPro" id="IPR000192">
    <property type="entry name" value="Aminotrans_V_dom"/>
</dbReference>
<dbReference type="Gene3D" id="3.40.640.10">
    <property type="entry name" value="Type I PLP-dependent aspartate aminotransferase-like (Major domain)"/>
    <property type="match status" value="1"/>
</dbReference>
<keyword evidence="6" id="KW-0032">Aminotransferase</keyword>
<dbReference type="RefSeq" id="WP_405287511.1">
    <property type="nucleotide sequence ID" value="NZ_JBBHLI010000013.1"/>
</dbReference>
<comment type="caution">
    <text evidence="6">The sequence shown here is derived from an EMBL/GenBank/DDBJ whole genome shotgun (WGS) entry which is preliminary data.</text>
</comment>
<keyword evidence="7" id="KW-1185">Reference proteome</keyword>
<reference evidence="6 7" key="1">
    <citation type="submission" date="2024-02" db="EMBL/GenBank/DDBJ databases">
        <title>A novel Gemmatimonadota bacterium.</title>
        <authorList>
            <person name="Du Z.-J."/>
            <person name="Ye Y.-Q."/>
        </authorList>
    </citation>
    <scope>NUCLEOTIDE SEQUENCE [LARGE SCALE GENOMIC DNA]</scope>
    <source>
        <strain evidence="6 7">DH-20</strain>
    </source>
</reference>
<evidence type="ECO:0000313" key="6">
    <source>
        <dbReference type="EMBL" id="MEK9502672.1"/>
    </source>
</evidence>
<dbReference type="InterPro" id="IPR020578">
    <property type="entry name" value="Aminotrans_V_PyrdxlP_BS"/>
</dbReference>
<accession>A0ABU9EEV2</accession>
<dbReference type="InterPro" id="IPR015424">
    <property type="entry name" value="PyrdxlP-dep_Trfase"/>
</dbReference>
<dbReference type="InterPro" id="IPR015421">
    <property type="entry name" value="PyrdxlP-dep_Trfase_major"/>
</dbReference>
<protein>
    <submittedName>
        <fullName evidence="6">Aminotransferase class V-fold PLP-dependent enzyme</fullName>
    </submittedName>
</protein>
<dbReference type="EMBL" id="JBBHLI010000013">
    <property type="protein sequence ID" value="MEK9502672.1"/>
    <property type="molecule type" value="Genomic_DNA"/>
</dbReference>
<evidence type="ECO:0000313" key="7">
    <source>
        <dbReference type="Proteomes" id="UP001484239"/>
    </source>
</evidence>
<comment type="cofactor">
    <cofactor evidence="1 4">
        <name>pyridoxal 5'-phosphate</name>
        <dbReference type="ChEBI" id="CHEBI:597326"/>
    </cofactor>
</comment>
<proteinExistence type="inferred from homology"/>
<dbReference type="Proteomes" id="UP001484239">
    <property type="component" value="Unassembled WGS sequence"/>
</dbReference>
<dbReference type="GO" id="GO:0008483">
    <property type="term" value="F:transaminase activity"/>
    <property type="evidence" value="ECO:0007669"/>
    <property type="project" value="UniProtKB-KW"/>
</dbReference>
<dbReference type="Pfam" id="PF00266">
    <property type="entry name" value="Aminotran_5"/>
    <property type="match status" value="1"/>
</dbReference>
<keyword evidence="6" id="KW-0808">Transferase</keyword>
<evidence type="ECO:0000256" key="2">
    <source>
        <dbReference type="ARBA" id="ARBA00022898"/>
    </source>
</evidence>
<organism evidence="6 7">
    <name type="scientific">Gaopeijia maritima</name>
    <dbReference type="NCBI Taxonomy" id="3119007"/>
    <lineage>
        <taxon>Bacteria</taxon>
        <taxon>Pseudomonadati</taxon>
        <taxon>Gemmatimonadota</taxon>
        <taxon>Longimicrobiia</taxon>
        <taxon>Gaopeijiales</taxon>
        <taxon>Gaopeijiaceae</taxon>
        <taxon>Gaopeijia</taxon>
    </lineage>
</organism>
<evidence type="ECO:0000256" key="4">
    <source>
        <dbReference type="RuleBase" id="RU004504"/>
    </source>
</evidence>
<dbReference type="InterPro" id="IPR015422">
    <property type="entry name" value="PyrdxlP-dep_Trfase_small"/>
</dbReference>
<dbReference type="SUPFAM" id="SSF53383">
    <property type="entry name" value="PLP-dependent transferases"/>
    <property type="match status" value="1"/>
</dbReference>
<gene>
    <name evidence="6" type="ORF">WI372_16880</name>
</gene>
<sequence>MNLSALRADTPGAAERVHLNNAGAALMPTPVVRAVVDHVELEARIGGYEAADEIAPGIDRAYADVAALLGTTPDRVAFMEHATAAFVAALSAIPFRPGDVIATTRHDYVSNQIQYLSLAARFGVEVVRVPDAPEGGVDLGAMEATIHRRRPKLVAVTHIPTNSGLVQHVASIGAMCRAREVPFLVDACQSVGQMPLDVEAIGCDFLSATARKFLRGPRGAGFLYVSDRTLDRGLEPLFPDLRGADMVAGNIYQPAPDARRFESWEFQWGLVLGTGAAARYAMDVGLEGIRDRARELAGRLRASLAELPGVSVLDRGSELGAIVTASVSGHDPAALVRELRRRGVNTSSQTRLDAVLDYDEKGVAGALRVSPHYYNTVDEVETFLGHLAEITSPR</sequence>
<dbReference type="PROSITE" id="PS00595">
    <property type="entry name" value="AA_TRANSFER_CLASS_5"/>
    <property type="match status" value="1"/>
</dbReference>
<name>A0ABU9EEV2_9BACT</name>
<dbReference type="PANTHER" id="PTHR43586:SF24">
    <property type="entry name" value="BLR4730 PROTEIN"/>
    <property type="match status" value="1"/>
</dbReference>